<proteinExistence type="predicted"/>
<accession>T1K2Z4</accession>
<dbReference type="PANTHER" id="PTHR19981">
    <property type="entry name" value="TALIN"/>
    <property type="match status" value="1"/>
</dbReference>
<dbReference type="GO" id="GO:0005886">
    <property type="term" value="C:plasma membrane"/>
    <property type="evidence" value="ECO:0007669"/>
    <property type="project" value="TreeGrafter"/>
</dbReference>
<dbReference type="GO" id="GO:0005178">
    <property type="term" value="F:integrin binding"/>
    <property type="evidence" value="ECO:0007669"/>
    <property type="project" value="TreeGrafter"/>
</dbReference>
<keyword evidence="3" id="KW-1185">Reference proteome</keyword>
<dbReference type="HOGENOM" id="CLU_1919720_0_0_1"/>
<dbReference type="GO" id="GO:0030036">
    <property type="term" value="P:actin cytoskeleton organization"/>
    <property type="evidence" value="ECO:0007669"/>
    <property type="project" value="TreeGrafter"/>
</dbReference>
<sequence length="200" mass="22211">MNLFCKINFSVFCKTDLQMLYAVKEASGNAKNTTVSKVTNGRVQSNLLSQTKTVCECGLQMLFAVKESGGNAKNTSSHADIDEAGECLKEAINDLSHTLQTTSPGTAHVPVVVDSISKSIGRMDERYSFSGDLIDPSLSFVDYQTRMVNILREINRIAQEIVSYIQLNYFILFVSCLKDTFNTFMHKLQQTDTKLTQKAG</sequence>
<protein>
    <recommendedName>
        <fullName evidence="1">Talin 1-like rod-segment domain-containing protein</fullName>
    </recommendedName>
</protein>
<dbReference type="GO" id="GO:0005925">
    <property type="term" value="C:focal adhesion"/>
    <property type="evidence" value="ECO:0007669"/>
    <property type="project" value="TreeGrafter"/>
</dbReference>
<evidence type="ECO:0000259" key="1">
    <source>
        <dbReference type="Pfam" id="PF21865"/>
    </source>
</evidence>
<dbReference type="PANTHER" id="PTHR19981:SF1">
    <property type="entry name" value="RHEA, ISOFORM B"/>
    <property type="match status" value="1"/>
</dbReference>
<evidence type="ECO:0000313" key="2">
    <source>
        <dbReference type="EnsemblMetazoa" id="tetur04g06830.1"/>
    </source>
</evidence>
<dbReference type="EMBL" id="CAEY01001370">
    <property type="status" value="NOT_ANNOTATED_CDS"/>
    <property type="molecule type" value="Genomic_DNA"/>
</dbReference>
<reference evidence="2" key="2">
    <citation type="submission" date="2015-06" db="UniProtKB">
        <authorList>
            <consortium name="EnsemblMetazoa"/>
        </authorList>
    </citation>
    <scope>IDENTIFICATION</scope>
</reference>
<dbReference type="STRING" id="32264.T1K2Z4"/>
<dbReference type="GO" id="GO:0098609">
    <property type="term" value="P:cell-cell adhesion"/>
    <property type="evidence" value="ECO:0007669"/>
    <property type="project" value="TreeGrafter"/>
</dbReference>
<dbReference type="InterPro" id="IPR054060">
    <property type="entry name" value="TLN1-like_RS"/>
</dbReference>
<evidence type="ECO:0000313" key="3">
    <source>
        <dbReference type="Proteomes" id="UP000015104"/>
    </source>
</evidence>
<dbReference type="Gene3D" id="1.20.1420.10">
    <property type="entry name" value="Talin, central domain"/>
    <property type="match status" value="2"/>
</dbReference>
<reference evidence="3" key="1">
    <citation type="submission" date="2011-08" db="EMBL/GenBank/DDBJ databases">
        <authorList>
            <person name="Rombauts S."/>
        </authorList>
    </citation>
    <scope>NUCLEOTIDE SEQUENCE</scope>
    <source>
        <strain evidence="3">London</strain>
    </source>
</reference>
<dbReference type="GO" id="GO:0005737">
    <property type="term" value="C:cytoplasm"/>
    <property type="evidence" value="ECO:0007669"/>
    <property type="project" value="TreeGrafter"/>
</dbReference>
<dbReference type="AlphaFoldDB" id="T1K2Z4"/>
<dbReference type="Proteomes" id="UP000015104">
    <property type="component" value="Unassembled WGS sequence"/>
</dbReference>
<dbReference type="Pfam" id="PF21865">
    <property type="entry name" value="TLN1-like_RS"/>
    <property type="match status" value="1"/>
</dbReference>
<organism evidence="2 3">
    <name type="scientific">Tetranychus urticae</name>
    <name type="common">Two-spotted spider mite</name>
    <dbReference type="NCBI Taxonomy" id="32264"/>
    <lineage>
        <taxon>Eukaryota</taxon>
        <taxon>Metazoa</taxon>
        <taxon>Ecdysozoa</taxon>
        <taxon>Arthropoda</taxon>
        <taxon>Chelicerata</taxon>
        <taxon>Arachnida</taxon>
        <taxon>Acari</taxon>
        <taxon>Acariformes</taxon>
        <taxon>Trombidiformes</taxon>
        <taxon>Prostigmata</taxon>
        <taxon>Eleutherengona</taxon>
        <taxon>Raphignathae</taxon>
        <taxon>Tetranychoidea</taxon>
        <taxon>Tetranychidae</taxon>
        <taxon>Tetranychus</taxon>
    </lineage>
</organism>
<name>T1K2Z4_TETUR</name>
<feature type="domain" description="Talin 1-like rod-segment" evidence="1">
    <location>
        <begin position="35"/>
        <end position="104"/>
    </location>
</feature>
<dbReference type="EnsemblMetazoa" id="tetur04g06830.1">
    <property type="protein sequence ID" value="tetur04g06830.1"/>
    <property type="gene ID" value="tetur04g06830"/>
</dbReference>